<comment type="caution">
    <text evidence="2">The sequence shown here is derived from an EMBL/GenBank/DDBJ whole genome shotgun (WGS) entry which is preliminary data.</text>
</comment>
<gene>
    <name evidence="2" type="ORF">MKZ38_000583</name>
</gene>
<name>A0AAD5RRE4_9PEZI</name>
<protein>
    <submittedName>
        <fullName evidence="2">Uncharacterized protein</fullName>
    </submittedName>
</protein>
<feature type="compositionally biased region" description="Acidic residues" evidence="1">
    <location>
        <begin position="234"/>
        <end position="265"/>
    </location>
</feature>
<proteinExistence type="predicted"/>
<dbReference type="Proteomes" id="UP001201980">
    <property type="component" value="Unassembled WGS sequence"/>
</dbReference>
<evidence type="ECO:0000313" key="3">
    <source>
        <dbReference type="Proteomes" id="UP001201980"/>
    </source>
</evidence>
<feature type="compositionally biased region" description="Polar residues" evidence="1">
    <location>
        <begin position="217"/>
        <end position="228"/>
    </location>
</feature>
<feature type="compositionally biased region" description="Basic and acidic residues" evidence="1">
    <location>
        <begin position="36"/>
        <end position="45"/>
    </location>
</feature>
<organism evidence="2 3">
    <name type="scientific">Zalerion maritima</name>
    <dbReference type="NCBI Taxonomy" id="339359"/>
    <lineage>
        <taxon>Eukaryota</taxon>
        <taxon>Fungi</taxon>
        <taxon>Dikarya</taxon>
        <taxon>Ascomycota</taxon>
        <taxon>Pezizomycotina</taxon>
        <taxon>Sordariomycetes</taxon>
        <taxon>Lulworthiomycetidae</taxon>
        <taxon>Lulworthiales</taxon>
        <taxon>Lulworthiaceae</taxon>
        <taxon>Zalerion</taxon>
    </lineage>
</organism>
<feature type="region of interest" description="Disordered" evidence="1">
    <location>
        <begin position="33"/>
        <end position="74"/>
    </location>
</feature>
<sequence>MDSCGWGWYNMARISGPGDLDTVEPYAIQNQAGLGHHSDPWEDMSRVTGSSPSHVTGGDRSLPTDAENDHGSKNIFSNINMNHENIGISHIDHHFSFFQQDVHVEHNEALDACEISRLQSLYCLRLLAGDSHSQVKILVSFLTRTRERGGPEEELSSSDSELDNDDISLWKVTDYDDDGLPGGGQDRDWIPDGRDEDEDLNSEVSDGDGHDELEALSNFNEGTNNFGDFNNGMESDDDGIDAMLEVDSESESDGNDGIEASDLDEGDRNGSG</sequence>
<evidence type="ECO:0000256" key="1">
    <source>
        <dbReference type="SAM" id="MobiDB-lite"/>
    </source>
</evidence>
<dbReference type="AlphaFoldDB" id="A0AAD5RRE4"/>
<feature type="compositionally biased region" description="Acidic residues" evidence="1">
    <location>
        <begin position="194"/>
        <end position="206"/>
    </location>
</feature>
<evidence type="ECO:0000313" key="2">
    <source>
        <dbReference type="EMBL" id="KAJ2902454.1"/>
    </source>
</evidence>
<keyword evidence="3" id="KW-1185">Reference proteome</keyword>
<dbReference type="EMBL" id="JAKWBI020000112">
    <property type="protein sequence ID" value="KAJ2902454.1"/>
    <property type="molecule type" value="Genomic_DNA"/>
</dbReference>
<feature type="region of interest" description="Disordered" evidence="1">
    <location>
        <begin position="173"/>
        <end position="272"/>
    </location>
</feature>
<reference evidence="2" key="1">
    <citation type="submission" date="2022-07" db="EMBL/GenBank/DDBJ databases">
        <title>Draft genome sequence of Zalerion maritima ATCC 34329, a (micro)plastics degrading marine fungus.</title>
        <authorList>
            <person name="Paco A."/>
            <person name="Goncalves M.F.M."/>
            <person name="Rocha-Santos T.A.P."/>
            <person name="Alves A."/>
        </authorList>
    </citation>
    <scope>NUCLEOTIDE SEQUENCE</scope>
    <source>
        <strain evidence="2">ATCC 34329</strain>
    </source>
</reference>
<accession>A0AAD5RRE4</accession>